<accession>A0ACC0E0D8</accession>
<evidence type="ECO:0000313" key="2">
    <source>
        <dbReference type="Proteomes" id="UP001060170"/>
    </source>
</evidence>
<organism evidence="1 2">
    <name type="scientific">Puccinia striiformis f. sp. tritici</name>
    <dbReference type="NCBI Taxonomy" id="168172"/>
    <lineage>
        <taxon>Eukaryota</taxon>
        <taxon>Fungi</taxon>
        <taxon>Dikarya</taxon>
        <taxon>Basidiomycota</taxon>
        <taxon>Pucciniomycotina</taxon>
        <taxon>Pucciniomycetes</taxon>
        <taxon>Pucciniales</taxon>
        <taxon>Pucciniaceae</taxon>
        <taxon>Puccinia</taxon>
    </lineage>
</organism>
<reference evidence="1 2" key="3">
    <citation type="journal article" date="2022" name="Microbiol. Spectr.">
        <title>Folding features and dynamics of 3D genome architecture in plant fungal pathogens.</title>
        <authorList>
            <person name="Xia C."/>
        </authorList>
    </citation>
    <scope>NUCLEOTIDE SEQUENCE [LARGE SCALE GENOMIC DNA]</scope>
    <source>
        <strain evidence="1 2">93-210</strain>
    </source>
</reference>
<reference evidence="2" key="2">
    <citation type="journal article" date="2018" name="Mol. Plant Microbe Interact.">
        <title>Genome sequence resources for the wheat stripe rust pathogen (Puccinia striiformis f. sp. tritici) and the barley stripe rust pathogen (Puccinia striiformis f. sp. hordei).</title>
        <authorList>
            <person name="Xia C."/>
            <person name="Wang M."/>
            <person name="Yin C."/>
            <person name="Cornejo O.E."/>
            <person name="Hulbert S.H."/>
            <person name="Chen X."/>
        </authorList>
    </citation>
    <scope>NUCLEOTIDE SEQUENCE [LARGE SCALE GENOMIC DNA]</scope>
    <source>
        <strain evidence="2">93-210</strain>
    </source>
</reference>
<name>A0ACC0E0D8_9BASI</name>
<protein>
    <submittedName>
        <fullName evidence="1">Uncharacterized protein</fullName>
    </submittedName>
</protein>
<dbReference type="Proteomes" id="UP001060170">
    <property type="component" value="Chromosome 12"/>
</dbReference>
<reference evidence="2" key="1">
    <citation type="journal article" date="2018" name="BMC Genomics">
        <title>Genomic insights into host adaptation between the wheat stripe rust pathogen (Puccinia striiformis f. sp. tritici) and the barley stripe rust pathogen (Puccinia striiformis f. sp. hordei).</title>
        <authorList>
            <person name="Xia C."/>
            <person name="Wang M."/>
            <person name="Yin C."/>
            <person name="Cornejo O.E."/>
            <person name="Hulbert S.H."/>
            <person name="Chen X."/>
        </authorList>
    </citation>
    <scope>NUCLEOTIDE SEQUENCE [LARGE SCALE GENOMIC DNA]</scope>
    <source>
        <strain evidence="2">93-210</strain>
    </source>
</reference>
<gene>
    <name evidence="1" type="ORF">MJO28_012575</name>
</gene>
<dbReference type="EMBL" id="CM045876">
    <property type="protein sequence ID" value="KAI7942548.1"/>
    <property type="molecule type" value="Genomic_DNA"/>
</dbReference>
<comment type="caution">
    <text evidence="1">The sequence shown here is derived from an EMBL/GenBank/DDBJ whole genome shotgun (WGS) entry which is preliminary data.</text>
</comment>
<keyword evidence="2" id="KW-1185">Reference proteome</keyword>
<evidence type="ECO:0000313" key="1">
    <source>
        <dbReference type="EMBL" id="KAI7942548.1"/>
    </source>
</evidence>
<sequence length="70" mass="8191">MMESGGEVSALCQQFKYWIERIKRRAPELPLAFRTTQLRLAFNGEYHPERLEHREQFIDPPDLATQSSGI</sequence>
<proteinExistence type="predicted"/>